<gene>
    <name evidence="1" type="ORF">RchiOBHm_Chr7g0192521</name>
</gene>
<proteinExistence type="predicted"/>
<organism evidence="1 2">
    <name type="scientific">Rosa chinensis</name>
    <name type="common">China rose</name>
    <dbReference type="NCBI Taxonomy" id="74649"/>
    <lineage>
        <taxon>Eukaryota</taxon>
        <taxon>Viridiplantae</taxon>
        <taxon>Streptophyta</taxon>
        <taxon>Embryophyta</taxon>
        <taxon>Tracheophyta</taxon>
        <taxon>Spermatophyta</taxon>
        <taxon>Magnoliopsida</taxon>
        <taxon>eudicotyledons</taxon>
        <taxon>Gunneridae</taxon>
        <taxon>Pentapetalae</taxon>
        <taxon>rosids</taxon>
        <taxon>fabids</taxon>
        <taxon>Rosales</taxon>
        <taxon>Rosaceae</taxon>
        <taxon>Rosoideae</taxon>
        <taxon>Rosoideae incertae sedis</taxon>
        <taxon>Rosa</taxon>
    </lineage>
</organism>
<protein>
    <submittedName>
        <fullName evidence="1">Uncharacterized protein</fullName>
    </submittedName>
</protein>
<comment type="caution">
    <text evidence="1">The sequence shown here is derived from an EMBL/GenBank/DDBJ whole genome shotgun (WGS) entry which is preliminary data.</text>
</comment>
<name>A0A2P6P5L4_ROSCH</name>
<accession>A0A2P6P5L4</accession>
<dbReference type="EMBL" id="PDCK01000045">
    <property type="protein sequence ID" value="PRQ17209.1"/>
    <property type="molecule type" value="Genomic_DNA"/>
</dbReference>
<dbReference type="AlphaFoldDB" id="A0A2P6P5L4"/>
<dbReference type="Proteomes" id="UP000238479">
    <property type="component" value="Chromosome 7"/>
</dbReference>
<reference evidence="1 2" key="1">
    <citation type="journal article" date="2018" name="Nat. Genet.">
        <title>The Rosa genome provides new insights in the design of modern roses.</title>
        <authorList>
            <person name="Bendahmane M."/>
        </authorList>
    </citation>
    <scope>NUCLEOTIDE SEQUENCE [LARGE SCALE GENOMIC DNA]</scope>
    <source>
        <strain evidence="2">cv. Old Blush</strain>
    </source>
</reference>
<sequence>MSVGFRSVCHSYFRSAILETIQASDHEMCRVYWNSCNFKNLEVPPSHSKQRMI</sequence>
<keyword evidence="2" id="KW-1185">Reference proteome</keyword>
<dbReference type="Gramene" id="PRQ17209">
    <property type="protein sequence ID" value="PRQ17209"/>
    <property type="gene ID" value="RchiOBHm_Chr7g0192521"/>
</dbReference>
<evidence type="ECO:0000313" key="1">
    <source>
        <dbReference type="EMBL" id="PRQ17209.1"/>
    </source>
</evidence>
<evidence type="ECO:0000313" key="2">
    <source>
        <dbReference type="Proteomes" id="UP000238479"/>
    </source>
</evidence>